<accession>A0A0S2LUX9</accession>
<protein>
    <submittedName>
        <fullName evidence="1">Uncharacterized protein</fullName>
    </submittedName>
</protein>
<reference evidence="1 2" key="2">
    <citation type="journal article" date="2016" name="J. Biotechnol.">
        <title>Complete genome sequence of Arthrobacter alpinus ERGS4:06, a yellow pigmented bacterium tolerant to cold and radiations isolated from Sikkim Himalaya.</title>
        <authorList>
            <person name="Kumar R."/>
            <person name="Singh D."/>
            <person name="Swarnkar M.K."/>
            <person name="Singh A.K."/>
            <person name="Kumar S."/>
        </authorList>
    </citation>
    <scope>NUCLEOTIDE SEQUENCE [LARGE SCALE GENOMIC DNA]</scope>
    <source>
        <strain evidence="1 2">ERGS4:06</strain>
    </source>
</reference>
<reference evidence="2" key="1">
    <citation type="submission" date="2015-11" db="EMBL/GenBank/DDBJ databases">
        <authorList>
            <person name="Kumar R."/>
            <person name="Singh D."/>
            <person name="Swarnkar M.K."/>
            <person name="Singh A.K."/>
            <person name="Kumar S."/>
        </authorList>
    </citation>
    <scope>NUCLEOTIDE SEQUENCE [LARGE SCALE GENOMIC DNA]</scope>
    <source>
        <strain evidence="2">ERGS4:06</strain>
    </source>
</reference>
<evidence type="ECO:0000313" key="1">
    <source>
        <dbReference type="EMBL" id="ALO65186.1"/>
    </source>
</evidence>
<dbReference type="Proteomes" id="UP000059574">
    <property type="component" value="Chromosome"/>
</dbReference>
<proteinExistence type="predicted"/>
<dbReference type="EMBL" id="CP013200">
    <property type="protein sequence ID" value="ALO65186.1"/>
    <property type="molecule type" value="Genomic_DNA"/>
</dbReference>
<organism evidence="1 2">
    <name type="scientific">Arthrobacter alpinus</name>
    <dbReference type="NCBI Taxonomy" id="656366"/>
    <lineage>
        <taxon>Bacteria</taxon>
        <taxon>Bacillati</taxon>
        <taxon>Actinomycetota</taxon>
        <taxon>Actinomycetes</taxon>
        <taxon>Micrococcales</taxon>
        <taxon>Micrococcaceae</taxon>
        <taxon>Arthrobacter</taxon>
    </lineage>
</organism>
<evidence type="ECO:0000313" key="2">
    <source>
        <dbReference type="Proteomes" id="UP000059574"/>
    </source>
</evidence>
<gene>
    <name evidence="1" type="ORF">AS189_00140</name>
</gene>
<dbReference type="AlphaFoldDB" id="A0A0S2LUX9"/>
<sequence>MAAVAMMAAALSPRDRPGALEECAVIDLSPLNLDAASRAARMLSITAYDAGHIRATNIQLFSSKDAHFDQSIDKNVRR</sequence>
<name>A0A0S2LUX9_9MICC</name>